<dbReference type="RefSeq" id="WP_108387496.1">
    <property type="nucleotide sequence ID" value="NZ_QBUD01000011.1"/>
</dbReference>
<reference evidence="2 3" key="1">
    <citation type="submission" date="2018-04" db="EMBL/GenBank/DDBJ databases">
        <title>Genomic Encyclopedia of Archaeal and Bacterial Type Strains, Phase II (KMG-II): from individual species to whole genera.</title>
        <authorList>
            <person name="Goeker M."/>
        </authorList>
    </citation>
    <scope>NUCLEOTIDE SEQUENCE [LARGE SCALE GENOMIC DNA]</scope>
    <source>
        <strain evidence="2 3">DSM 29955</strain>
    </source>
</reference>
<keyword evidence="2" id="KW-0449">Lipoprotein</keyword>
<dbReference type="InterPro" id="IPR021308">
    <property type="entry name" value="GfcB"/>
</dbReference>
<organism evidence="2 3">
    <name type="scientific">Yoonia sediminilitoris</name>
    <dbReference type="NCBI Taxonomy" id="1286148"/>
    <lineage>
        <taxon>Bacteria</taxon>
        <taxon>Pseudomonadati</taxon>
        <taxon>Pseudomonadota</taxon>
        <taxon>Alphaproteobacteria</taxon>
        <taxon>Rhodobacterales</taxon>
        <taxon>Paracoccaceae</taxon>
        <taxon>Yoonia</taxon>
    </lineage>
</organism>
<keyword evidence="3" id="KW-1185">Reference proteome</keyword>
<dbReference type="AlphaFoldDB" id="A0A2T6KB70"/>
<dbReference type="OrthoDB" id="6237231at2"/>
<dbReference type="SUPFAM" id="SSF159270">
    <property type="entry name" value="YmcC-like"/>
    <property type="match status" value="1"/>
</dbReference>
<feature type="chain" id="PRO_5015507810" evidence="1">
    <location>
        <begin position="24"/>
        <end position="197"/>
    </location>
</feature>
<evidence type="ECO:0000313" key="3">
    <source>
        <dbReference type="Proteomes" id="UP000244523"/>
    </source>
</evidence>
<accession>A0A2T6KB70</accession>
<sequence>MKCHALIGLLLAGCAGHSGSDAAAIRDALTPVRVAAINVPLLFSVSTRANLGATLVPVAQNGPVRTWRTADAVQISTAEGIVVATRGLGDDLMSADASALLRALPAGGGQYLRHTSRLDGNFGTIFEAWSCQLRTLGPDVVQTPLAQVSVIRFEETCTGGDAIFVNLYGRAPDGTIWTSRQWIGPDLGYLDLALIRP</sequence>
<dbReference type="EMBL" id="QBUD01000011">
    <property type="protein sequence ID" value="PUB12124.1"/>
    <property type="molecule type" value="Genomic_DNA"/>
</dbReference>
<dbReference type="Pfam" id="PF11102">
    <property type="entry name" value="YjbF"/>
    <property type="match status" value="1"/>
</dbReference>
<feature type="signal peptide" evidence="1">
    <location>
        <begin position="1"/>
        <end position="23"/>
    </location>
</feature>
<evidence type="ECO:0000313" key="2">
    <source>
        <dbReference type="EMBL" id="PUB12124.1"/>
    </source>
</evidence>
<dbReference type="InterPro" id="IPR023373">
    <property type="entry name" value="YmcC_sf"/>
</dbReference>
<gene>
    <name evidence="2" type="ORF">C8N45_111101</name>
</gene>
<name>A0A2T6KB70_9RHOB</name>
<protein>
    <submittedName>
        <fullName evidence="2">Group 4 capsule polysaccharide lipoprotein GfcB/YjbF</fullName>
    </submittedName>
</protein>
<dbReference type="Gene3D" id="2.40.360.10">
    <property type="entry name" value="YmcC-like"/>
    <property type="match status" value="1"/>
</dbReference>
<proteinExistence type="predicted"/>
<keyword evidence="1" id="KW-0732">Signal</keyword>
<comment type="caution">
    <text evidence="2">The sequence shown here is derived from an EMBL/GenBank/DDBJ whole genome shotgun (WGS) entry which is preliminary data.</text>
</comment>
<dbReference type="Proteomes" id="UP000244523">
    <property type="component" value="Unassembled WGS sequence"/>
</dbReference>
<evidence type="ECO:0000256" key="1">
    <source>
        <dbReference type="SAM" id="SignalP"/>
    </source>
</evidence>